<comment type="caution">
    <text evidence="2">The sequence shown here is derived from an EMBL/GenBank/DDBJ whole genome shotgun (WGS) entry which is preliminary data.</text>
</comment>
<dbReference type="GeneID" id="63782893"/>
<accession>A0A1Y2FXP6</accession>
<evidence type="ECO:0000313" key="3">
    <source>
        <dbReference type="Proteomes" id="UP000193685"/>
    </source>
</evidence>
<keyword evidence="1" id="KW-0812">Transmembrane</keyword>
<dbReference type="RefSeq" id="XP_040728441.1">
    <property type="nucleotide sequence ID" value="XM_040866294.1"/>
</dbReference>
<dbReference type="Proteomes" id="UP000193685">
    <property type="component" value="Unassembled WGS sequence"/>
</dbReference>
<organism evidence="2 3">
    <name type="scientific">Protomyces lactucae-debilis</name>
    <dbReference type="NCBI Taxonomy" id="2754530"/>
    <lineage>
        <taxon>Eukaryota</taxon>
        <taxon>Fungi</taxon>
        <taxon>Dikarya</taxon>
        <taxon>Ascomycota</taxon>
        <taxon>Taphrinomycotina</taxon>
        <taxon>Taphrinomycetes</taxon>
        <taxon>Taphrinales</taxon>
        <taxon>Protomycetaceae</taxon>
        <taxon>Protomyces</taxon>
    </lineage>
</organism>
<feature type="transmembrane region" description="Helical" evidence="1">
    <location>
        <begin position="83"/>
        <end position="100"/>
    </location>
</feature>
<dbReference type="AlphaFoldDB" id="A0A1Y2FXP6"/>
<proteinExistence type="predicted"/>
<reference evidence="2 3" key="1">
    <citation type="submission" date="2016-07" db="EMBL/GenBank/DDBJ databases">
        <title>Pervasive Adenine N6-methylation of Active Genes in Fungi.</title>
        <authorList>
            <consortium name="DOE Joint Genome Institute"/>
            <person name="Mondo S.J."/>
            <person name="Dannebaum R.O."/>
            <person name="Kuo R.C."/>
            <person name="Labutti K."/>
            <person name="Haridas S."/>
            <person name="Kuo A."/>
            <person name="Salamov A."/>
            <person name="Ahrendt S.R."/>
            <person name="Lipzen A."/>
            <person name="Sullivan W."/>
            <person name="Andreopoulos W.B."/>
            <person name="Clum A."/>
            <person name="Lindquist E."/>
            <person name="Daum C."/>
            <person name="Ramamoorthy G.K."/>
            <person name="Gryganskyi A."/>
            <person name="Culley D."/>
            <person name="Magnuson J.K."/>
            <person name="James T.Y."/>
            <person name="O'Malley M.A."/>
            <person name="Stajich J.E."/>
            <person name="Spatafora J.W."/>
            <person name="Visel A."/>
            <person name="Grigoriev I.V."/>
        </authorList>
    </citation>
    <scope>NUCLEOTIDE SEQUENCE [LARGE SCALE GENOMIC DNA]</scope>
    <source>
        <strain evidence="2 3">12-1054</strain>
    </source>
</reference>
<gene>
    <name evidence="2" type="ORF">BCR37DRAFT_18105</name>
</gene>
<dbReference type="EMBL" id="MCFI01000001">
    <property type="protein sequence ID" value="ORY87946.1"/>
    <property type="molecule type" value="Genomic_DNA"/>
</dbReference>
<keyword evidence="1" id="KW-1133">Transmembrane helix</keyword>
<evidence type="ECO:0000313" key="2">
    <source>
        <dbReference type="EMBL" id="ORY87946.1"/>
    </source>
</evidence>
<sequence>MCCLSVVQAVIFLWTNRSKDSLIGIPPSSGDQGTLACRRQERAATLPDYKSELFYPIGSFCTTSCSSCIILRSIDIMAAVNSLILWILLHTTAVATVFAMDPGPSNPKCREVRVKLMKIVRTNNGLESCKDICEEEIRKYGRNRAVEAVSEVESNVASTSFAIFFQPWTIDKCVVRPSAICYRGGSIENEHREVQDHITDELVGDSRYSDQMLHGCTSDVCSAPRTMPFLRRKKSFKVSIFDRNKFVVSEKMCICKMIIHYENVYIADQDVMPYQSTAVSCAYEEFVKRHSGQEWFPSVTMATERTNGVDGNDWTVSSAFVCSSKRYSHCPCQIEASEAIYCTTVQNHPQMGRHPRQPL</sequence>
<evidence type="ECO:0000256" key="1">
    <source>
        <dbReference type="SAM" id="Phobius"/>
    </source>
</evidence>
<protein>
    <submittedName>
        <fullName evidence="2">Uncharacterized protein</fullName>
    </submittedName>
</protein>
<name>A0A1Y2FXP6_PROLT</name>
<keyword evidence="1" id="KW-0472">Membrane</keyword>
<keyword evidence="3" id="KW-1185">Reference proteome</keyword>